<protein>
    <recommendedName>
        <fullName evidence="9">BOS complex subunit TMEM147</fullName>
    </recommendedName>
    <alternativeName>
        <fullName evidence="10">Transmembrane protein 147</fullName>
    </alternativeName>
</protein>
<organism evidence="12 13">
    <name type="scientific">Cloeon dipterum</name>
    <dbReference type="NCBI Taxonomy" id="197152"/>
    <lineage>
        <taxon>Eukaryota</taxon>
        <taxon>Metazoa</taxon>
        <taxon>Ecdysozoa</taxon>
        <taxon>Arthropoda</taxon>
        <taxon>Hexapoda</taxon>
        <taxon>Insecta</taxon>
        <taxon>Pterygota</taxon>
        <taxon>Palaeoptera</taxon>
        <taxon>Ephemeroptera</taxon>
        <taxon>Pisciforma</taxon>
        <taxon>Baetidae</taxon>
        <taxon>Cloeon</taxon>
    </lineage>
</organism>
<feature type="transmembrane region" description="Helical" evidence="11">
    <location>
        <begin position="202"/>
        <end position="220"/>
    </location>
</feature>
<evidence type="ECO:0000256" key="1">
    <source>
        <dbReference type="ARBA" id="ARBA00004477"/>
    </source>
</evidence>
<dbReference type="InterPro" id="IPR019164">
    <property type="entry name" value="TMEM147"/>
</dbReference>
<evidence type="ECO:0000256" key="2">
    <source>
        <dbReference type="ARBA" id="ARBA00004651"/>
    </source>
</evidence>
<dbReference type="GO" id="GO:0005789">
    <property type="term" value="C:endoplasmic reticulum membrane"/>
    <property type="evidence" value="ECO:0007669"/>
    <property type="project" value="UniProtKB-SubCell"/>
</dbReference>
<evidence type="ECO:0000256" key="4">
    <source>
        <dbReference type="ARBA" id="ARBA00022692"/>
    </source>
</evidence>
<keyword evidence="4 11" id="KW-0812">Transmembrane</keyword>
<comment type="caution">
    <text evidence="12">The sequence shown here is derived from an EMBL/GenBank/DDBJ whole genome shotgun (WGS) entry which is preliminary data.</text>
</comment>
<keyword evidence="6 11" id="KW-1133">Transmembrane helix</keyword>
<keyword evidence="3" id="KW-1003">Cell membrane</keyword>
<comment type="subcellular location">
    <subcellularLocation>
        <location evidence="2">Cell membrane</location>
        <topology evidence="2">Multi-pass membrane protein</topology>
    </subcellularLocation>
    <subcellularLocation>
        <location evidence="1">Endoplasmic reticulum membrane</location>
        <topology evidence="1">Multi-pass membrane protein</topology>
    </subcellularLocation>
</comment>
<dbReference type="PANTHER" id="PTHR12869:SF0">
    <property type="entry name" value="BOS COMPLEX SUBUNIT TMEM147"/>
    <property type="match status" value="1"/>
</dbReference>
<keyword evidence="5" id="KW-0256">Endoplasmic reticulum</keyword>
<evidence type="ECO:0000256" key="3">
    <source>
        <dbReference type="ARBA" id="ARBA00022475"/>
    </source>
</evidence>
<evidence type="ECO:0000256" key="10">
    <source>
        <dbReference type="ARBA" id="ARBA00034899"/>
    </source>
</evidence>
<sequence>MTFYHFVNCVALVYVPYHFTYKLSGLSEYGAFWKCFQAAQHYVFTQLVKMIVVATFFPESELEVKGDGNDAFSEWLKASVDLADLAGLYLVLAKIPGKGHNKILTAAVGWGGAEMILSHVYSLWFGARGAEFDWKYIQGCLDSNISLVQHISTAALVWLWSRHDLKKTLMPIVYFLLLAAIFKPVLFNTLLVSMGYGPWLRLALKAVTTGALGLVTLYIYSGLAKAIGVY</sequence>
<accession>A0A8S1BWL2</accession>
<keyword evidence="7 11" id="KW-0472">Membrane</keyword>
<dbReference type="GO" id="GO:0005886">
    <property type="term" value="C:plasma membrane"/>
    <property type="evidence" value="ECO:0007669"/>
    <property type="project" value="UniProtKB-SubCell"/>
</dbReference>
<proteinExistence type="inferred from homology"/>
<dbReference type="EMBL" id="CADEPI010000005">
    <property type="protein sequence ID" value="CAB3361269.1"/>
    <property type="molecule type" value="Genomic_DNA"/>
</dbReference>
<dbReference type="OrthoDB" id="9993532at2759"/>
<evidence type="ECO:0000313" key="13">
    <source>
        <dbReference type="Proteomes" id="UP000494165"/>
    </source>
</evidence>
<evidence type="ECO:0000256" key="6">
    <source>
        <dbReference type="ARBA" id="ARBA00022989"/>
    </source>
</evidence>
<dbReference type="Proteomes" id="UP000494165">
    <property type="component" value="Unassembled WGS sequence"/>
</dbReference>
<evidence type="ECO:0000256" key="11">
    <source>
        <dbReference type="SAM" id="Phobius"/>
    </source>
</evidence>
<evidence type="ECO:0000256" key="5">
    <source>
        <dbReference type="ARBA" id="ARBA00022824"/>
    </source>
</evidence>
<dbReference type="Pfam" id="PF09767">
    <property type="entry name" value="DUF2053"/>
    <property type="match status" value="1"/>
</dbReference>
<keyword evidence="13" id="KW-1185">Reference proteome</keyword>
<gene>
    <name evidence="12" type="ORF">CLODIP_2_CD11415</name>
</gene>
<dbReference type="AlphaFoldDB" id="A0A8S1BWL2"/>
<evidence type="ECO:0000256" key="7">
    <source>
        <dbReference type="ARBA" id="ARBA00023136"/>
    </source>
</evidence>
<reference evidence="12 13" key="1">
    <citation type="submission" date="2020-04" db="EMBL/GenBank/DDBJ databases">
        <authorList>
            <person name="Alioto T."/>
            <person name="Alioto T."/>
            <person name="Gomez Garrido J."/>
        </authorList>
    </citation>
    <scope>NUCLEOTIDE SEQUENCE [LARGE SCALE GENOMIC DNA]</scope>
</reference>
<dbReference type="PANTHER" id="PTHR12869">
    <property type="entry name" value="SMALL SEVEN TRANSMEMBRANE DOMAIN-CONTAINING PROTEIN"/>
    <property type="match status" value="1"/>
</dbReference>
<evidence type="ECO:0000256" key="9">
    <source>
        <dbReference type="ARBA" id="ARBA00034846"/>
    </source>
</evidence>
<evidence type="ECO:0000313" key="12">
    <source>
        <dbReference type="EMBL" id="CAB3361269.1"/>
    </source>
</evidence>
<evidence type="ECO:0000256" key="8">
    <source>
        <dbReference type="ARBA" id="ARBA00034739"/>
    </source>
</evidence>
<comment type="similarity">
    <text evidence="8">Belongs to the TMEM147 family.</text>
</comment>
<feature type="transmembrane region" description="Helical" evidence="11">
    <location>
        <begin position="172"/>
        <end position="196"/>
    </location>
</feature>
<name>A0A8S1BWL2_9INSE</name>